<keyword evidence="1" id="KW-0472">Membrane</keyword>
<organism evidence="2 3">
    <name type="scientific">Mycolicibacterium peregrinum</name>
    <name type="common">Mycobacterium peregrinum</name>
    <dbReference type="NCBI Taxonomy" id="43304"/>
    <lineage>
        <taxon>Bacteria</taxon>
        <taxon>Bacillati</taxon>
        <taxon>Actinomycetota</taxon>
        <taxon>Actinomycetes</taxon>
        <taxon>Mycobacteriales</taxon>
        <taxon>Mycobacteriaceae</taxon>
        <taxon>Mycolicibacterium</taxon>
    </lineage>
</organism>
<gene>
    <name evidence="2" type="ORF">A5792_26875</name>
</gene>
<keyword evidence="1" id="KW-0812">Transmembrane</keyword>
<evidence type="ECO:0000313" key="3">
    <source>
        <dbReference type="Proteomes" id="UP000093902"/>
    </source>
</evidence>
<reference evidence="3" key="1">
    <citation type="submission" date="2016-06" db="EMBL/GenBank/DDBJ databases">
        <authorList>
            <person name="Sutton G."/>
            <person name="Brinkac L."/>
            <person name="Sanka R."/>
            <person name="Adams M."/>
            <person name="Lau E."/>
            <person name="Mehaffy C."/>
            <person name="Tameris M."/>
            <person name="Hatherill M."/>
            <person name="Hanekom W."/>
            <person name="Mahomed H."/>
            <person name="Mcshane H."/>
        </authorList>
    </citation>
    <scope>NUCLEOTIDE SEQUENCE [LARGE SCALE GENOMIC DNA]</scope>
    <source>
        <strain evidence="3">852002-51209_SCH5440388</strain>
    </source>
</reference>
<dbReference type="EMBL" id="LZSO01000035">
    <property type="protein sequence ID" value="OBB26010.1"/>
    <property type="molecule type" value="Genomic_DNA"/>
</dbReference>
<dbReference type="RefSeq" id="WP_064934914.1">
    <property type="nucleotide sequence ID" value="NZ_LZSO01000035.1"/>
</dbReference>
<evidence type="ECO:0008006" key="4">
    <source>
        <dbReference type="Google" id="ProtNLM"/>
    </source>
</evidence>
<dbReference type="STRING" id="43304.GCA_001403655_00737"/>
<proteinExistence type="predicted"/>
<comment type="caution">
    <text evidence="2">The sequence shown here is derived from an EMBL/GenBank/DDBJ whole genome shotgun (WGS) entry which is preliminary data.</text>
</comment>
<feature type="transmembrane region" description="Helical" evidence="1">
    <location>
        <begin position="50"/>
        <end position="74"/>
    </location>
</feature>
<name>A0A1A0QUX2_MYCPR</name>
<sequence length="94" mass="9708">MIYVDSIFKVLVVGLILGAGLPAVFATGLVAYSNGAGGTHEDGTVVAPNPVLKILGLALFAVVAAVIVIAILWITKTTIIHHFGFNPVPFIPGK</sequence>
<accession>A0A1A0QUX2</accession>
<keyword evidence="1" id="KW-1133">Transmembrane helix</keyword>
<evidence type="ECO:0000256" key="1">
    <source>
        <dbReference type="SAM" id="Phobius"/>
    </source>
</evidence>
<dbReference type="Proteomes" id="UP000093902">
    <property type="component" value="Unassembled WGS sequence"/>
</dbReference>
<evidence type="ECO:0000313" key="2">
    <source>
        <dbReference type="EMBL" id="OBB26010.1"/>
    </source>
</evidence>
<protein>
    <recommendedName>
        <fullName evidence="4">Transmembrane protein</fullName>
    </recommendedName>
</protein>
<dbReference type="AlphaFoldDB" id="A0A1A0QUX2"/>